<dbReference type="OrthoDB" id="9814648at2"/>
<dbReference type="PROSITE" id="PS51186">
    <property type="entry name" value="GNAT"/>
    <property type="match status" value="1"/>
</dbReference>
<evidence type="ECO:0000259" key="3">
    <source>
        <dbReference type="PROSITE" id="PS51186"/>
    </source>
</evidence>
<accession>A0A176YBA8</accession>
<dbReference type="PANTHER" id="PTHR31438:SF1">
    <property type="entry name" value="LYSINE N-ACYLTRANSFERASE C17G9.06C-RELATED"/>
    <property type="match status" value="1"/>
</dbReference>
<dbReference type="Proteomes" id="UP000076959">
    <property type="component" value="Unassembled WGS sequence"/>
</dbReference>
<dbReference type="SMART" id="SM01006">
    <property type="entry name" value="AlcB"/>
    <property type="match status" value="1"/>
</dbReference>
<name>A0A176YBA8_9BRAD</name>
<reference evidence="4 5" key="1">
    <citation type="submission" date="2016-03" db="EMBL/GenBank/DDBJ databases">
        <title>Draft Genome Sequence of the Strain BR 10245 (Bradyrhizobium sp.) isolated from nodules of Centrolobium paraense.</title>
        <authorList>
            <person name="Simoes-Araujo J.L.Sr."/>
            <person name="Barauna A.C."/>
            <person name="Silva K."/>
            <person name="Zilli J.E."/>
        </authorList>
    </citation>
    <scope>NUCLEOTIDE SEQUENCE [LARGE SCALE GENOMIC DNA]</scope>
    <source>
        <strain evidence="4 5">BR 10245</strain>
    </source>
</reference>
<sequence>MALAYTFRPMTAADLPLVRRWLGAAHVQEWWGNPDEQFALVSGDLNEPAMDQFIVLAGMRPFGYLQCYGLTAWNTGFGPHPEGTHGIDQFIGESDMIARGHGSAFIRQFVDAQLRLGLPRVVTDPDPLNRRAVRAYEKAGFVRDRMVETPDGPALLMVREP</sequence>
<comment type="pathway">
    <text evidence="1">Siderophore biosynthesis.</text>
</comment>
<organism evidence="4 5">
    <name type="scientific">Bradyrhizobium centrolobii</name>
    <dbReference type="NCBI Taxonomy" id="1505087"/>
    <lineage>
        <taxon>Bacteria</taxon>
        <taxon>Pseudomonadati</taxon>
        <taxon>Pseudomonadota</taxon>
        <taxon>Alphaproteobacteria</taxon>
        <taxon>Hyphomicrobiales</taxon>
        <taxon>Nitrobacteraceae</taxon>
        <taxon>Bradyrhizobium</taxon>
    </lineage>
</organism>
<dbReference type="GO" id="GO:0019290">
    <property type="term" value="P:siderophore biosynthetic process"/>
    <property type="evidence" value="ECO:0007669"/>
    <property type="project" value="InterPro"/>
</dbReference>
<dbReference type="GO" id="GO:0046677">
    <property type="term" value="P:response to antibiotic"/>
    <property type="evidence" value="ECO:0007669"/>
    <property type="project" value="UniProtKB-KW"/>
</dbReference>
<dbReference type="Gene3D" id="3.40.630.30">
    <property type="match status" value="1"/>
</dbReference>
<dbReference type="InterPro" id="IPR016181">
    <property type="entry name" value="Acyl_CoA_acyltransferase"/>
</dbReference>
<dbReference type="EMBL" id="LUUB01000108">
    <property type="protein sequence ID" value="OAF00743.1"/>
    <property type="molecule type" value="Genomic_DNA"/>
</dbReference>
<dbReference type="PANTHER" id="PTHR31438">
    <property type="entry name" value="LYSINE N-ACYLTRANSFERASE C17G9.06C-RELATED"/>
    <property type="match status" value="1"/>
</dbReference>
<keyword evidence="4" id="KW-0808">Transferase</keyword>
<dbReference type="GO" id="GO:0016779">
    <property type="term" value="F:nucleotidyltransferase activity"/>
    <property type="evidence" value="ECO:0007669"/>
    <property type="project" value="UniProtKB-KW"/>
</dbReference>
<feature type="domain" description="N-acetyltransferase" evidence="3">
    <location>
        <begin position="5"/>
        <end position="161"/>
    </location>
</feature>
<evidence type="ECO:0000313" key="5">
    <source>
        <dbReference type="Proteomes" id="UP000076959"/>
    </source>
</evidence>
<dbReference type="GO" id="GO:0016410">
    <property type="term" value="F:N-acyltransferase activity"/>
    <property type="evidence" value="ECO:0007669"/>
    <property type="project" value="TreeGrafter"/>
</dbReference>
<comment type="caution">
    <text evidence="4">The sequence shown here is derived from an EMBL/GenBank/DDBJ whole genome shotgun (WGS) entry which is preliminary data.</text>
</comment>
<evidence type="ECO:0000313" key="4">
    <source>
        <dbReference type="EMBL" id="OAF00743.1"/>
    </source>
</evidence>
<keyword evidence="2" id="KW-0046">Antibiotic resistance</keyword>
<evidence type="ECO:0000256" key="1">
    <source>
        <dbReference type="ARBA" id="ARBA00004924"/>
    </source>
</evidence>
<dbReference type="SUPFAM" id="SSF55729">
    <property type="entry name" value="Acyl-CoA N-acyltransferases (Nat)"/>
    <property type="match status" value="1"/>
</dbReference>
<dbReference type="STRING" id="1505087.AYJ54_30735"/>
<dbReference type="InterPro" id="IPR000182">
    <property type="entry name" value="GNAT_dom"/>
</dbReference>
<dbReference type="AlphaFoldDB" id="A0A176YBA8"/>
<keyword evidence="5" id="KW-1185">Reference proteome</keyword>
<proteinExistence type="predicted"/>
<dbReference type="Pfam" id="PF13523">
    <property type="entry name" value="Acetyltransf_8"/>
    <property type="match status" value="1"/>
</dbReference>
<evidence type="ECO:0000256" key="2">
    <source>
        <dbReference type="ARBA" id="ARBA00023251"/>
    </source>
</evidence>
<gene>
    <name evidence="4" type="ORF">AYJ54_30735</name>
</gene>
<keyword evidence="4" id="KW-0548">Nucleotidyltransferase</keyword>
<dbReference type="RefSeq" id="WP_063707953.1">
    <property type="nucleotide sequence ID" value="NZ_LUUB01000108.1"/>
</dbReference>
<protein>
    <submittedName>
        <fullName evidence="4">Aminoglycoside adenylyltransferase</fullName>
    </submittedName>
</protein>
<dbReference type="InterPro" id="IPR019432">
    <property type="entry name" value="Acyltransferase_MbtK/IucB-like"/>
</dbReference>